<gene>
    <name evidence="2" type="ORF">BCR34DRAFT_245178</name>
</gene>
<organism evidence="2 3">
    <name type="scientific">Clohesyomyces aquaticus</name>
    <dbReference type="NCBI Taxonomy" id="1231657"/>
    <lineage>
        <taxon>Eukaryota</taxon>
        <taxon>Fungi</taxon>
        <taxon>Dikarya</taxon>
        <taxon>Ascomycota</taxon>
        <taxon>Pezizomycotina</taxon>
        <taxon>Dothideomycetes</taxon>
        <taxon>Pleosporomycetidae</taxon>
        <taxon>Pleosporales</taxon>
        <taxon>Lindgomycetaceae</taxon>
        <taxon>Clohesyomyces</taxon>
    </lineage>
</organism>
<feature type="region of interest" description="Disordered" evidence="1">
    <location>
        <begin position="120"/>
        <end position="160"/>
    </location>
</feature>
<sequence length="160" mass="18237">MVKKRQLAARKGQERGSIFTKQKTIRSNLRRHSKKWARRHEKGEPRKRYVSIWLENRSQTQGEALLESFKAQGPVANRQYKFTCSEDSTPAAAITATFRSDDDPYASFLVGKKRRVERIERENAAGQKATESQPLIIKSESEGGLAEDEDDLSHSDISED</sequence>
<evidence type="ECO:0000256" key="1">
    <source>
        <dbReference type="SAM" id="MobiDB-lite"/>
    </source>
</evidence>
<reference evidence="2 3" key="1">
    <citation type="submission" date="2016-07" db="EMBL/GenBank/DDBJ databases">
        <title>Pervasive Adenine N6-methylation of Active Genes in Fungi.</title>
        <authorList>
            <consortium name="DOE Joint Genome Institute"/>
            <person name="Mondo S.J."/>
            <person name="Dannebaum R.O."/>
            <person name="Kuo R.C."/>
            <person name="Labutti K."/>
            <person name="Haridas S."/>
            <person name="Kuo A."/>
            <person name="Salamov A."/>
            <person name="Ahrendt S.R."/>
            <person name="Lipzen A."/>
            <person name="Sullivan W."/>
            <person name="Andreopoulos W.B."/>
            <person name="Clum A."/>
            <person name="Lindquist E."/>
            <person name="Daum C."/>
            <person name="Ramamoorthy G.K."/>
            <person name="Gryganskyi A."/>
            <person name="Culley D."/>
            <person name="Magnuson J.K."/>
            <person name="James T.Y."/>
            <person name="O'Malley M.A."/>
            <person name="Stajich J.E."/>
            <person name="Spatafora J.W."/>
            <person name="Visel A."/>
            <person name="Grigoriev I.V."/>
        </authorList>
    </citation>
    <scope>NUCLEOTIDE SEQUENCE [LARGE SCALE GENOMIC DNA]</scope>
    <source>
        <strain evidence="2 3">CBS 115471</strain>
    </source>
</reference>
<comment type="caution">
    <text evidence="2">The sequence shown here is derived from an EMBL/GenBank/DDBJ whole genome shotgun (WGS) entry which is preliminary data.</text>
</comment>
<dbReference type="Proteomes" id="UP000193144">
    <property type="component" value="Unassembled WGS sequence"/>
</dbReference>
<protein>
    <submittedName>
        <fullName evidence="2">Uncharacterized protein</fullName>
    </submittedName>
</protein>
<dbReference type="EMBL" id="MCFA01000036">
    <property type="protein sequence ID" value="ORY14046.1"/>
    <property type="molecule type" value="Genomic_DNA"/>
</dbReference>
<name>A0A1Y1ZUW3_9PLEO</name>
<evidence type="ECO:0000313" key="2">
    <source>
        <dbReference type="EMBL" id="ORY14046.1"/>
    </source>
</evidence>
<keyword evidence="3" id="KW-1185">Reference proteome</keyword>
<proteinExistence type="predicted"/>
<evidence type="ECO:0000313" key="3">
    <source>
        <dbReference type="Proteomes" id="UP000193144"/>
    </source>
</evidence>
<accession>A0A1Y1ZUW3</accession>
<dbReference type="AlphaFoldDB" id="A0A1Y1ZUW3"/>